<evidence type="ECO:0000313" key="9">
    <source>
        <dbReference type="Proteomes" id="UP000000268"/>
    </source>
</evidence>
<dbReference type="GO" id="GO:0004175">
    <property type="term" value="F:endopeptidase activity"/>
    <property type="evidence" value="ECO:0007669"/>
    <property type="project" value="TreeGrafter"/>
</dbReference>
<dbReference type="GO" id="GO:0007165">
    <property type="term" value="P:signal transduction"/>
    <property type="evidence" value="ECO:0007669"/>
    <property type="project" value="TreeGrafter"/>
</dbReference>
<dbReference type="InterPro" id="IPR004447">
    <property type="entry name" value="Peptidase_S41A"/>
</dbReference>
<keyword evidence="3 5" id="KW-0378">Hydrolase</keyword>
<dbReference type="PROSITE" id="PS50106">
    <property type="entry name" value="PDZ"/>
    <property type="match status" value="1"/>
</dbReference>
<dbReference type="InterPro" id="IPR041489">
    <property type="entry name" value="PDZ_6"/>
</dbReference>
<name>B0CE33_ACAM1</name>
<dbReference type="InterPro" id="IPR054625">
    <property type="entry name" value="Cterm_S41_CtpB"/>
</dbReference>
<dbReference type="InterPro" id="IPR029045">
    <property type="entry name" value="ClpP/crotonase-like_dom_sf"/>
</dbReference>
<dbReference type="SUPFAM" id="SSF52096">
    <property type="entry name" value="ClpP/crotonase"/>
    <property type="match status" value="1"/>
</dbReference>
<dbReference type="PANTHER" id="PTHR32060">
    <property type="entry name" value="TAIL-SPECIFIC PROTEASE"/>
    <property type="match status" value="1"/>
</dbReference>
<dbReference type="SMART" id="SM00245">
    <property type="entry name" value="TSPc"/>
    <property type="match status" value="1"/>
</dbReference>
<keyword evidence="4 5" id="KW-0720">Serine protease</keyword>
<evidence type="ECO:0000256" key="5">
    <source>
        <dbReference type="RuleBase" id="RU004404"/>
    </source>
</evidence>
<feature type="domain" description="PDZ" evidence="7">
    <location>
        <begin position="114"/>
        <end position="184"/>
    </location>
</feature>
<dbReference type="GO" id="GO:0030288">
    <property type="term" value="C:outer membrane-bounded periplasmic space"/>
    <property type="evidence" value="ECO:0007669"/>
    <property type="project" value="TreeGrafter"/>
</dbReference>
<dbReference type="EMBL" id="CP000828">
    <property type="protein sequence ID" value="ABW30507.1"/>
    <property type="molecule type" value="Genomic_DNA"/>
</dbReference>
<evidence type="ECO:0000256" key="2">
    <source>
        <dbReference type="ARBA" id="ARBA00022670"/>
    </source>
</evidence>
<keyword evidence="2 5" id="KW-0645">Protease</keyword>
<dbReference type="KEGG" id="amr:AM1_5553"/>
<dbReference type="eggNOG" id="COG0793">
    <property type="taxonomic scope" value="Bacteria"/>
</dbReference>
<dbReference type="PANTHER" id="PTHR32060:SF30">
    <property type="entry name" value="CARBOXY-TERMINAL PROCESSING PROTEASE CTPA"/>
    <property type="match status" value="1"/>
</dbReference>
<dbReference type="Pfam" id="PF17820">
    <property type="entry name" value="PDZ_6"/>
    <property type="match status" value="1"/>
</dbReference>
<feature type="region of interest" description="Disordered" evidence="6">
    <location>
        <begin position="424"/>
        <end position="457"/>
    </location>
</feature>
<comment type="similarity">
    <text evidence="1 5">Belongs to the peptidase S41A family.</text>
</comment>
<dbReference type="InterPro" id="IPR001478">
    <property type="entry name" value="PDZ"/>
</dbReference>
<organism evidence="8 9">
    <name type="scientific">Acaryochloris marina (strain MBIC 11017)</name>
    <dbReference type="NCBI Taxonomy" id="329726"/>
    <lineage>
        <taxon>Bacteria</taxon>
        <taxon>Bacillati</taxon>
        <taxon>Cyanobacteriota</taxon>
        <taxon>Cyanophyceae</taxon>
        <taxon>Acaryochloridales</taxon>
        <taxon>Acaryochloridaceae</taxon>
        <taxon>Acaryochloris</taxon>
    </lineage>
</organism>
<evidence type="ECO:0000259" key="7">
    <source>
        <dbReference type="PROSITE" id="PS50106"/>
    </source>
</evidence>
<proteinExistence type="inferred from homology"/>
<dbReference type="Gene3D" id="3.90.226.10">
    <property type="entry name" value="2-enoyl-CoA Hydratase, Chain A, domain 1"/>
    <property type="match status" value="1"/>
</dbReference>
<dbReference type="HOGENOM" id="CLU_017295_0_0_3"/>
<keyword evidence="9" id="KW-1185">Reference proteome</keyword>
<dbReference type="InterPro" id="IPR036034">
    <property type="entry name" value="PDZ_sf"/>
</dbReference>
<dbReference type="RefSeq" id="WP_012165731.1">
    <property type="nucleotide sequence ID" value="NC_009925.1"/>
</dbReference>
<dbReference type="STRING" id="329726.AM1_5553"/>
<evidence type="ECO:0000256" key="1">
    <source>
        <dbReference type="ARBA" id="ARBA00009179"/>
    </source>
</evidence>
<dbReference type="SMART" id="SM00228">
    <property type="entry name" value="PDZ"/>
    <property type="match status" value="1"/>
</dbReference>
<dbReference type="InterPro" id="IPR005151">
    <property type="entry name" value="Tail-specific_protease"/>
</dbReference>
<dbReference type="SUPFAM" id="SSF50156">
    <property type="entry name" value="PDZ domain-like"/>
    <property type="match status" value="1"/>
</dbReference>
<dbReference type="Pfam" id="PF03572">
    <property type="entry name" value="Peptidase_S41"/>
    <property type="match status" value="1"/>
</dbReference>
<reference evidence="8 9" key="1">
    <citation type="journal article" date="2008" name="Proc. Natl. Acad. Sci. U.S.A.">
        <title>Niche adaptation and genome expansion in the chlorophyll d-producing cyanobacterium Acaryochloris marina.</title>
        <authorList>
            <person name="Swingley W.D."/>
            <person name="Chen M."/>
            <person name="Cheung P.C."/>
            <person name="Conrad A.L."/>
            <person name="Dejesa L.C."/>
            <person name="Hao J."/>
            <person name="Honchak B.M."/>
            <person name="Karbach L.E."/>
            <person name="Kurdoglu A."/>
            <person name="Lahiri S."/>
            <person name="Mastrian S.D."/>
            <person name="Miyashita H."/>
            <person name="Page L."/>
            <person name="Ramakrishna P."/>
            <person name="Satoh S."/>
            <person name="Sattley W.M."/>
            <person name="Shimada Y."/>
            <person name="Taylor H.L."/>
            <person name="Tomo T."/>
            <person name="Tsuchiya T."/>
            <person name="Wang Z.T."/>
            <person name="Raymond J."/>
            <person name="Mimuro M."/>
            <person name="Blankenship R.E."/>
            <person name="Touchman J.W."/>
        </authorList>
    </citation>
    <scope>NUCLEOTIDE SEQUENCE [LARGE SCALE GENOMIC DNA]</scope>
    <source>
        <strain evidence="9">MBIC 11017</strain>
    </source>
</reference>
<dbReference type="Gene3D" id="2.30.42.10">
    <property type="match status" value="1"/>
</dbReference>
<evidence type="ECO:0000256" key="3">
    <source>
        <dbReference type="ARBA" id="ARBA00022801"/>
    </source>
</evidence>
<dbReference type="CDD" id="cd07560">
    <property type="entry name" value="Peptidase_S41_CPP"/>
    <property type="match status" value="1"/>
</dbReference>
<dbReference type="NCBIfam" id="NF045589">
    <property type="entry name" value="Cterm_S41_CtpB"/>
    <property type="match status" value="1"/>
</dbReference>
<dbReference type="GO" id="GO:0008236">
    <property type="term" value="F:serine-type peptidase activity"/>
    <property type="evidence" value="ECO:0007669"/>
    <property type="project" value="UniProtKB-KW"/>
</dbReference>
<dbReference type="GO" id="GO:0006508">
    <property type="term" value="P:proteolysis"/>
    <property type="evidence" value="ECO:0007669"/>
    <property type="project" value="UniProtKB-KW"/>
</dbReference>
<dbReference type="Gene3D" id="3.30.750.44">
    <property type="match status" value="1"/>
</dbReference>
<dbReference type="Proteomes" id="UP000000268">
    <property type="component" value="Chromosome"/>
</dbReference>
<evidence type="ECO:0000256" key="4">
    <source>
        <dbReference type="ARBA" id="ARBA00022825"/>
    </source>
</evidence>
<accession>B0CE33</accession>
<dbReference type="CDD" id="cd06782">
    <property type="entry name" value="cpPDZ_CPP-like"/>
    <property type="match status" value="1"/>
</dbReference>
<feature type="compositionally biased region" description="Polar residues" evidence="6">
    <location>
        <begin position="424"/>
        <end position="436"/>
    </location>
</feature>
<gene>
    <name evidence="8" type="ordered locus">AM1_5553</name>
</gene>
<dbReference type="MEROPS" id="S41.009"/>
<evidence type="ECO:0000256" key="6">
    <source>
        <dbReference type="SAM" id="MobiDB-lite"/>
    </source>
</evidence>
<dbReference type="AlphaFoldDB" id="B0CE33"/>
<evidence type="ECO:0000313" key="8">
    <source>
        <dbReference type="EMBL" id="ABW30507.1"/>
    </source>
</evidence>
<protein>
    <submittedName>
        <fullName evidence="8">Carboxyl--terminal protease</fullName>
    </submittedName>
</protein>
<dbReference type="NCBIfam" id="TIGR00225">
    <property type="entry name" value="prc"/>
    <property type="match status" value="1"/>
</dbReference>
<sequence>MNQSFKLRSTTRSHGILKSVVLVPATTFTLLQPCLTSEVQAALEDSPKVVLDEAWQLVNRYYVDGTFNQKDWQATRQTLLGEQYVSKQHAYSALRKALAELDDPYTRFMSPQEFKALTTQTSGQLSGIGIRLEQNKATNAITVIKLLPNAPALKAGLQVGDRILAIDGNKTDVMDLKDASSLIRGEIDTAVKLRISRAGQNPFDLNITRDVIELPTVHTKIKQEGNNRVGYIRLLEFSAHASEQMKTAIKELEAQNVDGFVLDLRGNPGGLLNASIEIAEMWLNRGFIVHTVDRKGKQDDIRAHPTALTKRPLVVLVDGDSASSSEILTGALQDNHRAKVIGTSTFGKALVQSVHKLSDGSGVAITVSQYFTPNGTDISHKGITPDIPVKLTPEQLQTLYSDPSQLATFNDPQYMQAIRSLQQSIHSHNGKPQNSVAIPKQNRKAETVNRAQADSMK</sequence>